<dbReference type="AlphaFoldDB" id="A0A252AAJ3"/>
<dbReference type="RefSeq" id="WP_086640722.1">
    <property type="nucleotide sequence ID" value="NZ_JOMM01000018.1"/>
</dbReference>
<evidence type="ECO:0000313" key="3">
    <source>
        <dbReference type="Proteomes" id="UP000194565"/>
    </source>
</evidence>
<feature type="domain" description="HTH cro/C1-type" evidence="1">
    <location>
        <begin position="10"/>
        <end position="64"/>
    </location>
</feature>
<evidence type="ECO:0000259" key="1">
    <source>
        <dbReference type="PROSITE" id="PS50943"/>
    </source>
</evidence>
<dbReference type="PROSITE" id="PS50943">
    <property type="entry name" value="HTH_CROC1"/>
    <property type="match status" value="1"/>
</dbReference>
<dbReference type="GO" id="GO:0003677">
    <property type="term" value="F:DNA binding"/>
    <property type="evidence" value="ECO:0007669"/>
    <property type="project" value="InterPro"/>
</dbReference>
<sequence>MKNIITAPQIRAARGLIGWSREELSEKSGVPKITLSRVETEATTPRQSTLTAIRSALETAGVEFIEENGGGAGVRLRKAAVTGWMPPSIR</sequence>
<dbReference type="EMBL" id="JOMM01000018">
    <property type="protein sequence ID" value="OUI86594.1"/>
    <property type="molecule type" value="Genomic_DNA"/>
</dbReference>
<dbReference type="InterPro" id="IPR001387">
    <property type="entry name" value="Cro/C1-type_HTH"/>
</dbReference>
<dbReference type="Pfam" id="PF01381">
    <property type="entry name" value="HTH_3"/>
    <property type="match status" value="1"/>
</dbReference>
<gene>
    <name evidence="2" type="ORF">HC62_04015</name>
</gene>
<dbReference type="InterPro" id="IPR010982">
    <property type="entry name" value="Lambda_DNA-bd_dom_sf"/>
</dbReference>
<accession>A0A252AAJ3</accession>
<dbReference type="SUPFAM" id="SSF47413">
    <property type="entry name" value="lambda repressor-like DNA-binding domains"/>
    <property type="match status" value="1"/>
</dbReference>
<evidence type="ECO:0000313" key="2">
    <source>
        <dbReference type="EMBL" id="OUI86594.1"/>
    </source>
</evidence>
<dbReference type="Proteomes" id="UP000194565">
    <property type="component" value="Unassembled WGS sequence"/>
</dbReference>
<proteinExistence type="predicted"/>
<organism evidence="2 3">
    <name type="scientific">Acetobacter tropicalis</name>
    <dbReference type="NCBI Taxonomy" id="104102"/>
    <lineage>
        <taxon>Bacteria</taxon>
        <taxon>Pseudomonadati</taxon>
        <taxon>Pseudomonadota</taxon>
        <taxon>Alphaproteobacteria</taxon>
        <taxon>Acetobacterales</taxon>
        <taxon>Acetobacteraceae</taxon>
        <taxon>Acetobacter</taxon>
    </lineage>
</organism>
<reference evidence="2 3" key="1">
    <citation type="submission" date="2014-06" db="EMBL/GenBank/DDBJ databases">
        <authorList>
            <person name="Ju J."/>
            <person name="Zhang J."/>
        </authorList>
    </citation>
    <scope>NUCLEOTIDE SEQUENCE [LARGE SCALE GENOMIC DNA]</scope>
    <source>
        <strain evidence="2">DmW_042</strain>
    </source>
</reference>
<dbReference type="CDD" id="cd00093">
    <property type="entry name" value="HTH_XRE"/>
    <property type="match status" value="1"/>
</dbReference>
<dbReference type="SMART" id="SM00530">
    <property type="entry name" value="HTH_XRE"/>
    <property type="match status" value="1"/>
</dbReference>
<comment type="caution">
    <text evidence="2">The sequence shown here is derived from an EMBL/GenBank/DDBJ whole genome shotgun (WGS) entry which is preliminary data.</text>
</comment>
<protein>
    <submittedName>
        <fullName evidence="2">Transcriptional regulator</fullName>
    </submittedName>
</protein>
<name>A0A252AAJ3_9PROT</name>
<dbReference type="Gene3D" id="1.10.260.40">
    <property type="entry name" value="lambda repressor-like DNA-binding domains"/>
    <property type="match status" value="1"/>
</dbReference>